<proteinExistence type="predicted"/>
<gene>
    <name evidence="1" type="ORF">PHET_10352</name>
</gene>
<name>A0A8J4SNH9_9TREM</name>
<accession>A0A8J4SNH9</accession>
<dbReference type="OrthoDB" id="6304433at2759"/>
<comment type="caution">
    <text evidence="1">The sequence shown here is derived from an EMBL/GenBank/DDBJ whole genome shotgun (WGS) entry which is preliminary data.</text>
</comment>
<evidence type="ECO:0000313" key="2">
    <source>
        <dbReference type="Proteomes" id="UP000748531"/>
    </source>
</evidence>
<dbReference type="EMBL" id="LUCH01017754">
    <property type="protein sequence ID" value="KAF5394751.1"/>
    <property type="molecule type" value="Genomic_DNA"/>
</dbReference>
<evidence type="ECO:0000313" key="1">
    <source>
        <dbReference type="EMBL" id="KAF5394751.1"/>
    </source>
</evidence>
<dbReference type="Proteomes" id="UP000748531">
    <property type="component" value="Unassembled WGS sequence"/>
</dbReference>
<keyword evidence="2" id="KW-1185">Reference proteome</keyword>
<dbReference type="AlphaFoldDB" id="A0A8J4SNH9"/>
<organism evidence="1 2">
    <name type="scientific">Paragonimus heterotremus</name>
    <dbReference type="NCBI Taxonomy" id="100268"/>
    <lineage>
        <taxon>Eukaryota</taxon>
        <taxon>Metazoa</taxon>
        <taxon>Spiralia</taxon>
        <taxon>Lophotrochozoa</taxon>
        <taxon>Platyhelminthes</taxon>
        <taxon>Trematoda</taxon>
        <taxon>Digenea</taxon>
        <taxon>Plagiorchiida</taxon>
        <taxon>Troglotremata</taxon>
        <taxon>Troglotrematidae</taxon>
        <taxon>Paragonimus</taxon>
    </lineage>
</organism>
<protein>
    <submittedName>
        <fullName evidence="1">Uncharacterized protein</fullName>
    </submittedName>
</protein>
<sequence length="66" mass="7674">MFVFYRIYEMLSNVTEYFDVPSDLDLPAPFYHLSATNKVTQMGCDYANTGGITLKTLRILCFYNYP</sequence>
<reference evidence="1" key="1">
    <citation type="submission" date="2019-05" db="EMBL/GenBank/DDBJ databases">
        <title>Annotation for the trematode Paragonimus heterotremus.</title>
        <authorList>
            <person name="Choi Y.-J."/>
        </authorList>
    </citation>
    <scope>NUCLEOTIDE SEQUENCE</scope>
    <source>
        <strain evidence="1">LC</strain>
    </source>
</reference>